<organism evidence="2 3">
    <name type="scientific">Aphis craccivora</name>
    <name type="common">Cowpea aphid</name>
    <dbReference type="NCBI Taxonomy" id="307492"/>
    <lineage>
        <taxon>Eukaryota</taxon>
        <taxon>Metazoa</taxon>
        <taxon>Ecdysozoa</taxon>
        <taxon>Arthropoda</taxon>
        <taxon>Hexapoda</taxon>
        <taxon>Insecta</taxon>
        <taxon>Pterygota</taxon>
        <taxon>Neoptera</taxon>
        <taxon>Paraneoptera</taxon>
        <taxon>Hemiptera</taxon>
        <taxon>Sternorrhyncha</taxon>
        <taxon>Aphidomorpha</taxon>
        <taxon>Aphidoidea</taxon>
        <taxon>Aphididae</taxon>
        <taxon>Aphidini</taxon>
        <taxon>Aphis</taxon>
        <taxon>Aphis</taxon>
    </lineage>
</organism>
<dbReference type="Pfam" id="PF05699">
    <property type="entry name" value="Dimer_Tnp_hAT"/>
    <property type="match status" value="1"/>
</dbReference>
<dbReference type="EMBL" id="VUJU01004890">
    <property type="protein sequence ID" value="KAF0752924.1"/>
    <property type="molecule type" value="Genomic_DNA"/>
</dbReference>
<dbReference type="SUPFAM" id="SSF53098">
    <property type="entry name" value="Ribonuclease H-like"/>
    <property type="match status" value="1"/>
</dbReference>
<accession>A0A6G0YBZ3</accession>
<sequence length="628" mass="71268">MAPQYAQKFRDEWLKDKNVKEWIVELENDNTKVRCRFCKCDIRTKKYDLNQHLKTKKHMETSKNFSASRALTKFIKPITTKTAQTEGAICLFIAAHSSILSCDHLGELCKKNFKSSEAADSLKLHRTKCTGIICNVLSPHFQNELKNKINNGPYSILIDESTDISVLKFLGITIMYYDTDMKQVTSSYLSLVEMESCDAEALTNAVKTTLHSKGLDIKNLCGIGTDNTSVMVGINNGVYVKLKQEIPSLIHIPCICHSLQLAVSAAAAETLPRNIDFLIRETYNWFSHSTLRQAQYKNLFKAINDGHDPLKIVKACATRWLSIETAVSRILTQWVELKTLFGIAKNSEKCYMADTLHAMYSDSNNLAYLKLLYPILEDIQKVNKSFESNTADPSKLLTDLTYMVRKQQLKQRYLQFLQVLLKQLQQRVPKNIDVLEIVSLISIKNALQCIKEPLTPLAELLMLDGSTIDKINVQWANIVSVKWIEKSNTISFWGEVFNYTDASGLNPFTELSSLAIRLLVLPWSNAEVERLFSQMNIVKTKLRNRMGPKLLDSILTVRTGLKRSKVCCSEYQLPPEVLKQMGTSFYYNKNMKDTCSTSNKGTMGTIEANNEDNSVDDVGLLLNTQFDF</sequence>
<dbReference type="InterPro" id="IPR012337">
    <property type="entry name" value="RNaseH-like_sf"/>
</dbReference>
<gene>
    <name evidence="2" type="ORF">FWK35_00022325</name>
</gene>
<comment type="caution">
    <text evidence="2">The sequence shown here is derived from an EMBL/GenBank/DDBJ whole genome shotgun (WGS) entry which is preliminary data.</text>
</comment>
<keyword evidence="3" id="KW-1185">Reference proteome</keyword>
<dbReference type="Proteomes" id="UP000478052">
    <property type="component" value="Unassembled WGS sequence"/>
</dbReference>
<dbReference type="PANTHER" id="PTHR37162:SF1">
    <property type="entry name" value="BED-TYPE DOMAIN-CONTAINING PROTEIN"/>
    <property type="match status" value="1"/>
</dbReference>
<evidence type="ECO:0000313" key="2">
    <source>
        <dbReference type="EMBL" id="KAF0752924.1"/>
    </source>
</evidence>
<dbReference type="PANTHER" id="PTHR37162">
    <property type="entry name" value="HAT FAMILY DIMERISATION DOMAINCONTAINING PROTEIN-RELATED"/>
    <property type="match status" value="1"/>
</dbReference>
<feature type="domain" description="HAT C-terminal dimerisation" evidence="1">
    <location>
        <begin position="508"/>
        <end position="558"/>
    </location>
</feature>
<dbReference type="InterPro" id="IPR008906">
    <property type="entry name" value="HATC_C_dom"/>
</dbReference>
<evidence type="ECO:0000259" key="1">
    <source>
        <dbReference type="Pfam" id="PF05699"/>
    </source>
</evidence>
<reference evidence="2 3" key="1">
    <citation type="submission" date="2019-08" db="EMBL/GenBank/DDBJ databases">
        <title>Whole genome of Aphis craccivora.</title>
        <authorList>
            <person name="Voronova N.V."/>
            <person name="Shulinski R.S."/>
            <person name="Bandarenka Y.V."/>
            <person name="Zhorov D.G."/>
            <person name="Warner D."/>
        </authorList>
    </citation>
    <scope>NUCLEOTIDE SEQUENCE [LARGE SCALE GENOMIC DNA]</scope>
    <source>
        <strain evidence="2">180601</strain>
        <tissue evidence="2">Whole Body</tissue>
    </source>
</reference>
<name>A0A6G0YBZ3_APHCR</name>
<dbReference type="GO" id="GO:0046983">
    <property type="term" value="F:protein dimerization activity"/>
    <property type="evidence" value="ECO:0007669"/>
    <property type="project" value="InterPro"/>
</dbReference>
<dbReference type="AlphaFoldDB" id="A0A6G0YBZ3"/>
<evidence type="ECO:0000313" key="3">
    <source>
        <dbReference type="Proteomes" id="UP000478052"/>
    </source>
</evidence>
<dbReference type="OrthoDB" id="6618748at2759"/>
<proteinExistence type="predicted"/>
<protein>
    <recommendedName>
        <fullName evidence="1">HAT C-terminal dimerisation domain-containing protein</fullName>
    </recommendedName>
</protein>